<evidence type="ECO:0008006" key="4">
    <source>
        <dbReference type="Google" id="ProtNLM"/>
    </source>
</evidence>
<feature type="transmembrane region" description="Helical" evidence="1">
    <location>
        <begin position="55"/>
        <end position="80"/>
    </location>
</feature>
<dbReference type="EMBL" id="SNXK01000006">
    <property type="protein sequence ID" value="TDP32338.1"/>
    <property type="molecule type" value="Genomic_DNA"/>
</dbReference>
<dbReference type="AlphaFoldDB" id="A0A4R6P3L5"/>
<evidence type="ECO:0000313" key="2">
    <source>
        <dbReference type="EMBL" id="TDP32338.1"/>
    </source>
</evidence>
<keyword evidence="1" id="KW-0472">Membrane</keyword>
<keyword evidence="3" id="KW-1185">Reference proteome</keyword>
<feature type="transmembrane region" description="Helical" evidence="1">
    <location>
        <begin position="22"/>
        <end position="43"/>
    </location>
</feature>
<dbReference type="RefSeq" id="WP_067494774.1">
    <property type="nucleotide sequence ID" value="NZ_SNXK01000006.1"/>
</dbReference>
<evidence type="ECO:0000313" key="3">
    <source>
        <dbReference type="Proteomes" id="UP000295087"/>
    </source>
</evidence>
<dbReference type="Proteomes" id="UP000295087">
    <property type="component" value="Unassembled WGS sequence"/>
</dbReference>
<gene>
    <name evidence="2" type="ORF">DFR75_106128</name>
</gene>
<organism evidence="2 3">
    <name type="scientific">Nocardia ignorata</name>
    <dbReference type="NCBI Taxonomy" id="145285"/>
    <lineage>
        <taxon>Bacteria</taxon>
        <taxon>Bacillati</taxon>
        <taxon>Actinomycetota</taxon>
        <taxon>Actinomycetes</taxon>
        <taxon>Mycobacteriales</taxon>
        <taxon>Nocardiaceae</taxon>
        <taxon>Nocardia</taxon>
    </lineage>
</organism>
<protein>
    <recommendedName>
        <fullName evidence="4">S-DNA-T family DNA segregation ATPase FtsK/SpoIIIE</fullName>
    </recommendedName>
</protein>
<keyword evidence="1" id="KW-0812">Transmembrane</keyword>
<accession>A0A4R6P3L5</accession>
<comment type="caution">
    <text evidence="2">The sequence shown here is derived from an EMBL/GenBank/DDBJ whole genome shotgun (WGS) entry which is preliminary data.</text>
</comment>
<sequence length="216" mass="24057">MTRTQTITITEQVDHFDVILDALGRAMIGVVAGVGRLLWWAVLFPMVSAPIAATAGVWLLVGWVAGIGVAGMAVAGMVLWRQWSPQTFERWLSGRIRSRWLGWFRYRRRWATLLTACDLATRDGDRVFVPRLVSVRIGDSIDIVRTRMLPGHSPDTWFNRRDHLAHGFGAQQARVNLAGPGQIEIAFRHDDSLADPVVVPFESIAGFKNVTDIKAA</sequence>
<name>A0A4R6P3L5_NOCIG</name>
<reference evidence="2 3" key="1">
    <citation type="submission" date="2019-03" db="EMBL/GenBank/DDBJ databases">
        <title>Genomic Encyclopedia of Type Strains, Phase IV (KMG-IV): sequencing the most valuable type-strain genomes for metagenomic binning, comparative biology and taxonomic classification.</title>
        <authorList>
            <person name="Goeker M."/>
        </authorList>
    </citation>
    <scope>NUCLEOTIDE SEQUENCE [LARGE SCALE GENOMIC DNA]</scope>
    <source>
        <strain evidence="2 3">DSM 44496</strain>
    </source>
</reference>
<evidence type="ECO:0000256" key="1">
    <source>
        <dbReference type="SAM" id="Phobius"/>
    </source>
</evidence>
<keyword evidence="1" id="KW-1133">Transmembrane helix</keyword>
<proteinExistence type="predicted"/>